<keyword evidence="3" id="KW-1185">Reference proteome</keyword>
<name>A0ABU2WN79_9GAMM</name>
<sequence>MVLYEEIHPLRRQNSPRVERDFLLTLKSMLPEGVRPVIVSDAGFRGPWFVQVERLGWHWVGRIRGRTFISLEPSQWVSCRQWFPKAKATPKILGPGRIVRNRPVDCTLVLYRKSPQGRHQKTVRGPRAKSRHAEQCARREREPWLLAASPSLSERSA</sequence>
<evidence type="ECO:0000313" key="3">
    <source>
        <dbReference type="Proteomes" id="UP001254608"/>
    </source>
</evidence>
<dbReference type="SUPFAM" id="SSF53098">
    <property type="entry name" value="Ribonuclease H-like"/>
    <property type="match status" value="1"/>
</dbReference>
<dbReference type="PANTHER" id="PTHR35404:SF8">
    <property type="entry name" value="TRANSPOSASE OF TN10"/>
    <property type="match status" value="1"/>
</dbReference>
<feature type="compositionally biased region" description="Basic and acidic residues" evidence="1">
    <location>
        <begin position="131"/>
        <end position="142"/>
    </location>
</feature>
<accession>A0ABU2WN79</accession>
<proteinExistence type="predicted"/>
<feature type="non-terminal residue" evidence="2">
    <location>
        <position position="157"/>
    </location>
</feature>
<feature type="compositionally biased region" description="Basic residues" evidence="1">
    <location>
        <begin position="115"/>
        <end position="130"/>
    </location>
</feature>
<feature type="region of interest" description="Disordered" evidence="1">
    <location>
        <begin position="115"/>
        <end position="142"/>
    </location>
</feature>
<gene>
    <name evidence="2" type="ORF">RM530_18450</name>
</gene>
<organism evidence="2 3">
    <name type="scientific">Banduia mediterranea</name>
    <dbReference type="NCBI Taxonomy" id="3075609"/>
    <lineage>
        <taxon>Bacteria</taxon>
        <taxon>Pseudomonadati</taxon>
        <taxon>Pseudomonadota</taxon>
        <taxon>Gammaproteobacteria</taxon>
        <taxon>Nevskiales</taxon>
        <taxon>Algiphilaceae</taxon>
        <taxon>Banduia</taxon>
    </lineage>
</organism>
<reference evidence="2 3" key="1">
    <citation type="submission" date="2023-09" db="EMBL/GenBank/DDBJ databases">
        <authorList>
            <person name="Rey-Velasco X."/>
        </authorList>
    </citation>
    <scope>NUCLEOTIDE SEQUENCE [LARGE SCALE GENOMIC DNA]</scope>
    <source>
        <strain evidence="2 3">W345</strain>
    </source>
</reference>
<comment type="caution">
    <text evidence="2">The sequence shown here is derived from an EMBL/GenBank/DDBJ whole genome shotgun (WGS) entry which is preliminary data.</text>
</comment>
<dbReference type="Proteomes" id="UP001254608">
    <property type="component" value="Unassembled WGS sequence"/>
</dbReference>
<dbReference type="InterPro" id="IPR012337">
    <property type="entry name" value="RNaseH-like_sf"/>
</dbReference>
<evidence type="ECO:0000256" key="1">
    <source>
        <dbReference type="SAM" id="MobiDB-lite"/>
    </source>
</evidence>
<dbReference type="PANTHER" id="PTHR35404">
    <property type="entry name" value="TRANSPOSASE OF TN10"/>
    <property type="match status" value="1"/>
</dbReference>
<protein>
    <submittedName>
        <fullName evidence="2">IS4 family transposase</fullName>
    </submittedName>
</protein>
<dbReference type="EMBL" id="JAVRIC010000078">
    <property type="protein sequence ID" value="MDT0499324.1"/>
    <property type="molecule type" value="Genomic_DNA"/>
</dbReference>
<evidence type="ECO:0000313" key="2">
    <source>
        <dbReference type="EMBL" id="MDT0499324.1"/>
    </source>
</evidence>